<sequence>MDISTTFKDAVYRNKRILTSDKLYGLVVENTDDEIKICHGKTLYNLSRRLPFPQGSWISFKHDINGLVQEVNEEKNQEKFPQAHVHKNIVTVMSQAAAPNSNCHLNLLAQDWKFLAWSTEWDVIGDPHLLFNRFSKDKIFNVRLIFNRGRQPVHPQTDYLWEVVEIFNCFDSNSHFQMLRAPWNIGTQNLKVEKENNQPKIGFVHRVKVVEENTCHFVTTQDGKSIPILANSAGVKIGQWIEYHKTIQLGMKSDRAFAKKVLEIHQRGQIEIEKFETTTEEIFEIEFEFNLNSENNYDLLKFDEFYIKDASVNKIHISKTDLNSSLLRLKSHQKGVDFLQKTDVLLCLARYVWLSEEGIMCWKFWNVLSISRI</sequence>
<keyword evidence="2" id="KW-1185">Reference proteome</keyword>
<accession>A0A9P1N7I0</accession>
<gene>
    <name evidence="1" type="ORF">CAMP_LOCUS15256</name>
</gene>
<reference evidence="1" key="1">
    <citation type="submission" date="2022-11" db="EMBL/GenBank/DDBJ databases">
        <authorList>
            <person name="Kikuchi T."/>
        </authorList>
    </citation>
    <scope>NUCLEOTIDE SEQUENCE</scope>
    <source>
        <strain evidence="1">PS1010</strain>
    </source>
</reference>
<evidence type="ECO:0000313" key="1">
    <source>
        <dbReference type="EMBL" id="CAI5452619.1"/>
    </source>
</evidence>
<organism evidence="1 2">
    <name type="scientific">Caenorhabditis angaria</name>
    <dbReference type="NCBI Taxonomy" id="860376"/>
    <lineage>
        <taxon>Eukaryota</taxon>
        <taxon>Metazoa</taxon>
        <taxon>Ecdysozoa</taxon>
        <taxon>Nematoda</taxon>
        <taxon>Chromadorea</taxon>
        <taxon>Rhabditida</taxon>
        <taxon>Rhabditina</taxon>
        <taxon>Rhabditomorpha</taxon>
        <taxon>Rhabditoidea</taxon>
        <taxon>Rhabditidae</taxon>
        <taxon>Peloderinae</taxon>
        <taxon>Caenorhabditis</taxon>
    </lineage>
</organism>
<protein>
    <submittedName>
        <fullName evidence="1">Uncharacterized protein</fullName>
    </submittedName>
</protein>
<dbReference type="Proteomes" id="UP001152747">
    <property type="component" value="Unassembled WGS sequence"/>
</dbReference>
<dbReference type="AlphaFoldDB" id="A0A9P1N7I0"/>
<name>A0A9P1N7I0_9PELO</name>
<comment type="caution">
    <text evidence="1">The sequence shown here is derived from an EMBL/GenBank/DDBJ whole genome shotgun (WGS) entry which is preliminary data.</text>
</comment>
<dbReference type="EMBL" id="CANHGI010000005">
    <property type="protein sequence ID" value="CAI5452619.1"/>
    <property type="molecule type" value="Genomic_DNA"/>
</dbReference>
<proteinExistence type="predicted"/>
<evidence type="ECO:0000313" key="2">
    <source>
        <dbReference type="Proteomes" id="UP001152747"/>
    </source>
</evidence>